<dbReference type="InterPro" id="IPR012933">
    <property type="entry name" value="HicA_mRNA_interferase"/>
</dbReference>
<comment type="similarity">
    <text evidence="1">Belongs to the HicA mRNA interferase family.</text>
</comment>
<keyword evidence="9" id="KW-1185">Reference proteome</keyword>
<accession>A0ABV4XQL7</accession>
<protein>
    <submittedName>
        <fullName evidence="8">Type II toxin-antitoxin system HicA family toxin</fullName>
    </submittedName>
</protein>
<evidence type="ECO:0000256" key="6">
    <source>
        <dbReference type="ARBA" id="ARBA00022884"/>
    </source>
</evidence>
<organism evidence="8 9">
    <name type="scientific">Floridaenema flaviceps BLCC-F50</name>
    <dbReference type="NCBI Taxonomy" id="3153642"/>
    <lineage>
        <taxon>Bacteria</taxon>
        <taxon>Bacillati</taxon>
        <taxon>Cyanobacteriota</taxon>
        <taxon>Cyanophyceae</taxon>
        <taxon>Oscillatoriophycideae</taxon>
        <taxon>Aerosakkonematales</taxon>
        <taxon>Aerosakkonemataceae</taxon>
        <taxon>Floridanema</taxon>
        <taxon>Floridanema flaviceps</taxon>
    </lineage>
</organism>
<evidence type="ECO:0000313" key="8">
    <source>
        <dbReference type="EMBL" id="MFB2893954.1"/>
    </source>
</evidence>
<dbReference type="SUPFAM" id="SSF54786">
    <property type="entry name" value="YcfA/nrd intein domain"/>
    <property type="match status" value="1"/>
</dbReference>
<keyword evidence="3" id="KW-0540">Nuclease</keyword>
<dbReference type="Gene3D" id="3.30.920.30">
    <property type="entry name" value="Hypothetical protein"/>
    <property type="match status" value="1"/>
</dbReference>
<keyword evidence="7" id="KW-0346">Stress response</keyword>
<evidence type="ECO:0000256" key="1">
    <source>
        <dbReference type="ARBA" id="ARBA00006620"/>
    </source>
</evidence>
<evidence type="ECO:0000313" key="9">
    <source>
        <dbReference type="Proteomes" id="UP001576784"/>
    </source>
</evidence>
<proteinExistence type="inferred from homology"/>
<evidence type="ECO:0000256" key="5">
    <source>
        <dbReference type="ARBA" id="ARBA00022801"/>
    </source>
</evidence>
<comment type="caution">
    <text evidence="8">The sequence shown here is derived from an EMBL/GenBank/DDBJ whole genome shotgun (WGS) entry which is preliminary data.</text>
</comment>
<evidence type="ECO:0000256" key="7">
    <source>
        <dbReference type="ARBA" id="ARBA00023016"/>
    </source>
</evidence>
<dbReference type="InterPro" id="IPR038570">
    <property type="entry name" value="HicA_sf"/>
</dbReference>
<dbReference type="RefSeq" id="WP_413263609.1">
    <property type="nucleotide sequence ID" value="NZ_JBHFNR010000091.1"/>
</dbReference>
<dbReference type="Proteomes" id="UP001576784">
    <property type="component" value="Unassembled WGS sequence"/>
</dbReference>
<dbReference type="EMBL" id="JBHFNR010000091">
    <property type="protein sequence ID" value="MFB2893954.1"/>
    <property type="molecule type" value="Genomic_DNA"/>
</dbReference>
<evidence type="ECO:0000256" key="2">
    <source>
        <dbReference type="ARBA" id="ARBA00022649"/>
    </source>
</evidence>
<reference evidence="8 9" key="1">
    <citation type="submission" date="2024-09" db="EMBL/GenBank/DDBJ databases">
        <title>Floridaenema gen nov. (Aerosakkonemataceae, Aerosakkonematales ord. nov., Cyanobacteria) from benthic tropical and subtropical fresh waters, with the description of four new species.</title>
        <authorList>
            <person name="Moretto J.A."/>
            <person name="Berthold D.E."/>
            <person name="Lefler F.W."/>
            <person name="Huang I.-S."/>
            <person name="Laughinghouse H. IV."/>
        </authorList>
    </citation>
    <scope>NUCLEOTIDE SEQUENCE [LARGE SCALE GENOMIC DNA]</scope>
    <source>
        <strain evidence="8 9">BLCC-F50</strain>
    </source>
</reference>
<dbReference type="Pfam" id="PF07927">
    <property type="entry name" value="HicA_toxin"/>
    <property type="match status" value="1"/>
</dbReference>
<evidence type="ECO:0000256" key="4">
    <source>
        <dbReference type="ARBA" id="ARBA00022759"/>
    </source>
</evidence>
<keyword evidence="4" id="KW-0255">Endonuclease</keyword>
<sequence length="84" mass="9332">MPKLPRISSREAIRALERLGFEQVRQTGSHIVMKKATQEGTIGCVVPVHQELKVGTLSGILSKHKLQLKNLLRICEFSLLLISG</sequence>
<keyword evidence="5" id="KW-0378">Hydrolase</keyword>
<name>A0ABV4XQL7_9CYAN</name>
<keyword evidence="6" id="KW-0694">RNA-binding</keyword>
<evidence type="ECO:0000256" key="3">
    <source>
        <dbReference type="ARBA" id="ARBA00022722"/>
    </source>
</evidence>
<gene>
    <name evidence="8" type="ORF">ACE1CI_13675</name>
</gene>
<keyword evidence="2" id="KW-1277">Toxin-antitoxin system</keyword>